<dbReference type="GO" id="GO:0008270">
    <property type="term" value="F:zinc ion binding"/>
    <property type="evidence" value="ECO:0007669"/>
    <property type="project" value="UniProtKB-KW"/>
</dbReference>
<dbReference type="InterPro" id="IPR001878">
    <property type="entry name" value="Znf_CCHC"/>
</dbReference>
<evidence type="ECO:0000259" key="3">
    <source>
        <dbReference type="PROSITE" id="PS50158"/>
    </source>
</evidence>
<dbReference type="AlphaFoldDB" id="A0A8H5HPG8"/>
<feature type="domain" description="CCHC-type" evidence="3">
    <location>
        <begin position="287"/>
        <end position="300"/>
    </location>
</feature>
<keyword evidence="5" id="KW-1185">Reference proteome</keyword>
<evidence type="ECO:0000313" key="5">
    <source>
        <dbReference type="Proteomes" id="UP000565441"/>
    </source>
</evidence>
<dbReference type="PANTHER" id="PTHR47592:SF27">
    <property type="entry name" value="OS08G0421700 PROTEIN"/>
    <property type="match status" value="1"/>
</dbReference>
<feature type="region of interest" description="Disordered" evidence="2">
    <location>
        <begin position="1"/>
        <end position="56"/>
    </location>
</feature>
<name>A0A8H5HPG8_9AGAR</name>
<dbReference type="OrthoDB" id="3049268at2759"/>
<accession>A0A8H5HPG8</accession>
<evidence type="ECO:0000313" key="4">
    <source>
        <dbReference type="EMBL" id="KAF5387102.1"/>
    </source>
</evidence>
<dbReference type="GO" id="GO:0003676">
    <property type="term" value="F:nucleic acid binding"/>
    <property type="evidence" value="ECO:0007669"/>
    <property type="project" value="InterPro"/>
</dbReference>
<keyword evidence="1" id="KW-0863">Zinc-finger</keyword>
<dbReference type="EMBL" id="JAACJP010000002">
    <property type="protein sequence ID" value="KAF5387102.1"/>
    <property type="molecule type" value="Genomic_DNA"/>
</dbReference>
<feature type="region of interest" description="Disordered" evidence="2">
    <location>
        <begin position="264"/>
        <end position="288"/>
    </location>
</feature>
<comment type="caution">
    <text evidence="4">The sequence shown here is derived from an EMBL/GenBank/DDBJ whole genome shotgun (WGS) entry which is preliminary data.</text>
</comment>
<protein>
    <recommendedName>
        <fullName evidence="3">CCHC-type domain-containing protein</fullName>
    </recommendedName>
</protein>
<feature type="compositionally biased region" description="Basic residues" evidence="2">
    <location>
        <begin position="314"/>
        <end position="323"/>
    </location>
</feature>
<dbReference type="Pfam" id="PF22936">
    <property type="entry name" value="Pol_BBD"/>
    <property type="match status" value="1"/>
</dbReference>
<keyword evidence="1" id="KW-0479">Metal-binding</keyword>
<feature type="region of interest" description="Disordered" evidence="2">
    <location>
        <begin position="301"/>
        <end position="363"/>
    </location>
</feature>
<dbReference type="InterPro" id="IPR054722">
    <property type="entry name" value="PolX-like_BBD"/>
</dbReference>
<dbReference type="Proteomes" id="UP000565441">
    <property type="component" value="Unassembled WGS sequence"/>
</dbReference>
<gene>
    <name evidence="4" type="ORF">D9615_001617</name>
</gene>
<keyword evidence="1" id="KW-0862">Zinc</keyword>
<sequence>MSYSSTNLSAHTSGSPVTGRLRPALFPSLEEEDGAKTPVQSRPHSPAPYGNPDSATHWTLEQDIEPSKYQHLLRLPHKLSATNYITWTTMIESTLDTVDLFDYCQGLVPKPDDMTERIAAQRWKRANAQVRAILTTNMTEEVVNQLGHHREAAVIWLEAQRLFAGRTLTDWTLTITSLVTTKYVDGDDLPAHIARMKGYRRDLIMMQRDIDDDLYACFLRISMPSSWNYVFAGLPTKYTSSEVERRIKDEYGVRTNQETAAMAYNASHASGNKKSKSRTPVPGEPFCTNCKISGHLSKDCWSKGGGAEGQGPRQRSKKSKGKGKGKEKEKEKEREKSRRKGSSRTKAHQARHDTDSDDNSSASTLSETSVYMASTTPFTSPTGWILDSGATAHICKHRSAFKTFTPENTTVGGINSNGPQLIVEGRGEVDLVVSVKGRPDRVVTLQRVRFCPAARDNLISESRMDRKGLGIWKKHGKVRISNDDRQVIMEGKLLREGLYDMNCVVATTSSPPSTLAFAAVPSSKISLDVWHCRLGHISENYLRYLSKHDMDARWGGILNPPFLDKPRNAPQKSSNVFTPIFKDPSIARFTASPTP</sequence>
<feature type="compositionally biased region" description="Basic residues" evidence="2">
    <location>
        <begin position="337"/>
        <end position="349"/>
    </location>
</feature>
<dbReference type="Pfam" id="PF13976">
    <property type="entry name" value="gag_pre-integrs"/>
    <property type="match status" value="1"/>
</dbReference>
<feature type="compositionally biased region" description="Polar residues" evidence="2">
    <location>
        <begin position="1"/>
        <end position="16"/>
    </location>
</feature>
<organism evidence="4 5">
    <name type="scientific">Tricholomella constricta</name>
    <dbReference type="NCBI Taxonomy" id="117010"/>
    <lineage>
        <taxon>Eukaryota</taxon>
        <taxon>Fungi</taxon>
        <taxon>Dikarya</taxon>
        <taxon>Basidiomycota</taxon>
        <taxon>Agaricomycotina</taxon>
        <taxon>Agaricomycetes</taxon>
        <taxon>Agaricomycetidae</taxon>
        <taxon>Agaricales</taxon>
        <taxon>Tricholomatineae</taxon>
        <taxon>Lyophyllaceae</taxon>
        <taxon>Tricholomella</taxon>
    </lineage>
</organism>
<dbReference type="InterPro" id="IPR025724">
    <property type="entry name" value="GAG-pre-integrase_dom"/>
</dbReference>
<dbReference type="PROSITE" id="PS50158">
    <property type="entry name" value="ZF_CCHC"/>
    <property type="match status" value="1"/>
</dbReference>
<reference evidence="4 5" key="1">
    <citation type="journal article" date="2020" name="ISME J.">
        <title>Uncovering the hidden diversity of litter-decomposition mechanisms in mushroom-forming fungi.</title>
        <authorList>
            <person name="Floudas D."/>
            <person name="Bentzer J."/>
            <person name="Ahren D."/>
            <person name="Johansson T."/>
            <person name="Persson P."/>
            <person name="Tunlid A."/>
        </authorList>
    </citation>
    <scope>NUCLEOTIDE SEQUENCE [LARGE SCALE GENOMIC DNA]</scope>
    <source>
        <strain evidence="4 5">CBS 661.87</strain>
    </source>
</reference>
<dbReference type="PANTHER" id="PTHR47592">
    <property type="entry name" value="PBF68 PROTEIN"/>
    <property type="match status" value="1"/>
</dbReference>
<evidence type="ECO:0000256" key="2">
    <source>
        <dbReference type="SAM" id="MobiDB-lite"/>
    </source>
</evidence>
<feature type="compositionally biased region" description="Basic and acidic residues" evidence="2">
    <location>
        <begin position="324"/>
        <end position="336"/>
    </location>
</feature>
<dbReference type="Pfam" id="PF14223">
    <property type="entry name" value="Retrotran_gag_2"/>
    <property type="match status" value="1"/>
</dbReference>
<proteinExistence type="predicted"/>
<evidence type="ECO:0000256" key="1">
    <source>
        <dbReference type="PROSITE-ProRule" id="PRU00047"/>
    </source>
</evidence>